<evidence type="ECO:0000256" key="8">
    <source>
        <dbReference type="PIRSR" id="PIRSR602401-1"/>
    </source>
</evidence>
<keyword evidence="5 9" id="KW-0560">Oxidoreductase</keyword>
<keyword evidence="11" id="KW-1185">Reference proteome</keyword>
<evidence type="ECO:0000313" key="10">
    <source>
        <dbReference type="EMBL" id="KAE8153917.1"/>
    </source>
</evidence>
<evidence type="ECO:0000313" key="11">
    <source>
        <dbReference type="Proteomes" id="UP000325780"/>
    </source>
</evidence>
<dbReference type="InterPro" id="IPR017972">
    <property type="entry name" value="Cyt_P450_CS"/>
</dbReference>
<dbReference type="SUPFAM" id="SSF48264">
    <property type="entry name" value="Cytochrome P450"/>
    <property type="match status" value="1"/>
</dbReference>
<dbReference type="InterPro" id="IPR001128">
    <property type="entry name" value="Cyt_P450"/>
</dbReference>
<dbReference type="CDD" id="cd11065">
    <property type="entry name" value="CYP64-like"/>
    <property type="match status" value="1"/>
</dbReference>
<evidence type="ECO:0000256" key="7">
    <source>
        <dbReference type="ARBA" id="ARBA00023033"/>
    </source>
</evidence>
<dbReference type="EMBL" id="ML742034">
    <property type="protein sequence ID" value="KAE8153917.1"/>
    <property type="molecule type" value="Genomic_DNA"/>
</dbReference>
<dbReference type="GO" id="GO:0016705">
    <property type="term" value="F:oxidoreductase activity, acting on paired donors, with incorporation or reduction of molecular oxygen"/>
    <property type="evidence" value="ECO:0007669"/>
    <property type="project" value="InterPro"/>
</dbReference>
<evidence type="ECO:0000256" key="6">
    <source>
        <dbReference type="ARBA" id="ARBA00023004"/>
    </source>
</evidence>
<feature type="binding site" description="axial binding residue" evidence="8">
    <location>
        <position position="439"/>
    </location>
    <ligand>
        <name>heme</name>
        <dbReference type="ChEBI" id="CHEBI:30413"/>
    </ligand>
    <ligandPart>
        <name>Fe</name>
        <dbReference type="ChEBI" id="CHEBI:18248"/>
    </ligandPart>
</feature>
<evidence type="ECO:0000256" key="3">
    <source>
        <dbReference type="ARBA" id="ARBA00022617"/>
    </source>
</evidence>
<accession>A0A5N6U5J6</accession>
<evidence type="ECO:0000256" key="1">
    <source>
        <dbReference type="ARBA" id="ARBA00001971"/>
    </source>
</evidence>
<keyword evidence="7 9" id="KW-0503">Monooxygenase</keyword>
<dbReference type="GO" id="GO:0020037">
    <property type="term" value="F:heme binding"/>
    <property type="evidence" value="ECO:0007669"/>
    <property type="project" value="InterPro"/>
</dbReference>
<dbReference type="GO" id="GO:0004497">
    <property type="term" value="F:monooxygenase activity"/>
    <property type="evidence" value="ECO:0007669"/>
    <property type="project" value="UniProtKB-KW"/>
</dbReference>
<dbReference type="GO" id="GO:0005506">
    <property type="term" value="F:iron ion binding"/>
    <property type="evidence" value="ECO:0007669"/>
    <property type="project" value="InterPro"/>
</dbReference>
<keyword evidence="3 8" id="KW-0349">Heme</keyword>
<evidence type="ECO:0000256" key="2">
    <source>
        <dbReference type="ARBA" id="ARBA00010617"/>
    </source>
</evidence>
<evidence type="ECO:0000256" key="9">
    <source>
        <dbReference type="RuleBase" id="RU000461"/>
    </source>
</evidence>
<dbReference type="AlphaFoldDB" id="A0A5N6U5J6"/>
<evidence type="ECO:0000256" key="5">
    <source>
        <dbReference type="ARBA" id="ARBA00023002"/>
    </source>
</evidence>
<evidence type="ECO:0000256" key="4">
    <source>
        <dbReference type="ARBA" id="ARBA00022723"/>
    </source>
</evidence>
<comment type="similarity">
    <text evidence="2 9">Belongs to the cytochrome P450 family.</text>
</comment>
<dbReference type="PRINTS" id="PR00385">
    <property type="entry name" value="P450"/>
</dbReference>
<dbReference type="Gene3D" id="1.10.630.10">
    <property type="entry name" value="Cytochrome P450"/>
    <property type="match status" value="1"/>
</dbReference>
<dbReference type="InterPro" id="IPR036396">
    <property type="entry name" value="Cyt_P450_sf"/>
</dbReference>
<name>A0A5N6U5J6_ASPAV</name>
<sequence length="528" mass="59839">MNYIVVGIIIAVIWLCVLRAFPNNKSSLSLPPGPPPKPLIRNLLDLPLDNSPEWLYWFKHKDLYGPISSLGTFGRTMIILNDYRLAHELLDKKSAINSSRPPSIFVRMCGWGGLITAAEYSSHLRDTRRVVQQQIGSNQAIFQYNDVQYSEVARFLLRMLNDPGHFVKHIRKEAGAIILKIVYGYTIEPHSGDPLVNLADETLDELSKVVSQGSWLVEALPILQYVPSWLPGGRFTRYAQTHRKHVTEFSDHPYAFTKWKMTRGHSEPSFVSNHLSEEHIKPNTEEEHVLKWAAASMYVGGSETTVSTLTTFILVMALYPQVQRKAQEEIDRVVGTSRLPDFDDRQSLPYIDALIKEALRWHPIAPMGVPHSAIKDSVCEGYLIPKGATLLTNIWAFTHDPELYHEPMEFKPERFLSTKDHAPEQDPRLIVFGFGRRACPGRTLADSNIYLTIAQTLAVYDITKPIRDGKEVDPQPLFGNGVVSHPAPFDVSIKPRSAGHEELIRALEKRYPWEESHADELRQAVAEL</sequence>
<dbReference type="PANTHER" id="PTHR46300:SF7">
    <property type="entry name" value="P450, PUTATIVE (EUROFUNG)-RELATED"/>
    <property type="match status" value="1"/>
</dbReference>
<dbReference type="Proteomes" id="UP000325780">
    <property type="component" value="Unassembled WGS sequence"/>
</dbReference>
<dbReference type="InterPro" id="IPR050364">
    <property type="entry name" value="Cytochrome_P450_fung"/>
</dbReference>
<gene>
    <name evidence="10" type="ORF">BDV25DRAFT_148689</name>
</gene>
<keyword evidence="6 8" id="KW-0408">Iron</keyword>
<reference evidence="10 11" key="1">
    <citation type="submission" date="2019-04" db="EMBL/GenBank/DDBJ databases">
        <title>Friends and foes A comparative genomics study of 23 Aspergillus species from section Flavi.</title>
        <authorList>
            <consortium name="DOE Joint Genome Institute"/>
            <person name="Kjaerbolling I."/>
            <person name="Vesth T."/>
            <person name="Frisvad J.C."/>
            <person name="Nybo J.L."/>
            <person name="Theobald S."/>
            <person name="Kildgaard S."/>
            <person name="Isbrandt T."/>
            <person name="Kuo A."/>
            <person name="Sato A."/>
            <person name="Lyhne E.K."/>
            <person name="Kogle M.E."/>
            <person name="Wiebenga A."/>
            <person name="Kun R.S."/>
            <person name="Lubbers R.J."/>
            <person name="Makela M.R."/>
            <person name="Barry K."/>
            <person name="Chovatia M."/>
            <person name="Clum A."/>
            <person name="Daum C."/>
            <person name="Haridas S."/>
            <person name="He G."/>
            <person name="LaButti K."/>
            <person name="Lipzen A."/>
            <person name="Mondo S."/>
            <person name="Riley R."/>
            <person name="Salamov A."/>
            <person name="Simmons B.A."/>
            <person name="Magnuson J.K."/>
            <person name="Henrissat B."/>
            <person name="Mortensen U.H."/>
            <person name="Larsen T.O."/>
            <person name="Devries R.P."/>
            <person name="Grigoriev I.V."/>
            <person name="Machida M."/>
            <person name="Baker S.E."/>
            <person name="Andersen M.R."/>
        </authorList>
    </citation>
    <scope>NUCLEOTIDE SEQUENCE [LARGE SCALE GENOMIC DNA]</scope>
    <source>
        <strain evidence="10 11">IBT 18842</strain>
    </source>
</reference>
<organism evidence="10 11">
    <name type="scientific">Aspergillus avenaceus</name>
    <dbReference type="NCBI Taxonomy" id="36643"/>
    <lineage>
        <taxon>Eukaryota</taxon>
        <taxon>Fungi</taxon>
        <taxon>Dikarya</taxon>
        <taxon>Ascomycota</taxon>
        <taxon>Pezizomycotina</taxon>
        <taxon>Eurotiomycetes</taxon>
        <taxon>Eurotiomycetidae</taxon>
        <taxon>Eurotiales</taxon>
        <taxon>Aspergillaceae</taxon>
        <taxon>Aspergillus</taxon>
        <taxon>Aspergillus subgen. Circumdati</taxon>
    </lineage>
</organism>
<keyword evidence="4 8" id="KW-0479">Metal-binding</keyword>
<comment type="cofactor">
    <cofactor evidence="1 8">
        <name>heme</name>
        <dbReference type="ChEBI" id="CHEBI:30413"/>
    </cofactor>
</comment>
<dbReference type="OrthoDB" id="2789670at2759"/>
<dbReference type="PANTHER" id="PTHR46300">
    <property type="entry name" value="P450, PUTATIVE (EUROFUNG)-RELATED-RELATED"/>
    <property type="match status" value="1"/>
</dbReference>
<proteinExistence type="inferred from homology"/>
<dbReference type="PROSITE" id="PS00086">
    <property type="entry name" value="CYTOCHROME_P450"/>
    <property type="match status" value="1"/>
</dbReference>
<dbReference type="InterPro" id="IPR002401">
    <property type="entry name" value="Cyt_P450_E_grp-I"/>
</dbReference>
<dbReference type="Pfam" id="PF00067">
    <property type="entry name" value="p450"/>
    <property type="match status" value="1"/>
</dbReference>
<dbReference type="PRINTS" id="PR00463">
    <property type="entry name" value="EP450I"/>
</dbReference>
<protein>
    <submittedName>
        <fullName evidence="10">Cytochrome P450</fullName>
    </submittedName>
</protein>